<dbReference type="AlphaFoldDB" id="A0A1V9E442"/>
<dbReference type="InterPro" id="IPR011042">
    <property type="entry name" value="6-blade_b-propeller_TolB-like"/>
</dbReference>
<dbReference type="Pfam" id="PF08450">
    <property type="entry name" value="SGL"/>
    <property type="match status" value="1"/>
</dbReference>
<evidence type="ECO:0000313" key="3">
    <source>
        <dbReference type="Proteomes" id="UP000192610"/>
    </source>
</evidence>
<name>A0A1V9E442_9BACT</name>
<evidence type="ECO:0000313" key="2">
    <source>
        <dbReference type="EMBL" id="OQP40890.1"/>
    </source>
</evidence>
<proteinExistence type="predicted"/>
<evidence type="ECO:0000259" key="1">
    <source>
        <dbReference type="Pfam" id="PF08450"/>
    </source>
</evidence>
<dbReference type="RefSeq" id="WP_081203872.1">
    <property type="nucleotide sequence ID" value="NZ_FOCZ01000007.1"/>
</dbReference>
<keyword evidence="3" id="KW-1185">Reference proteome</keyword>
<sequence length="300" mass="33420">MKNKLIITSAAIVMTIACHRKHSPQKEFDKSLFRAYDHTAENLFTKNCEGPAVDKDARLFVVNYQQDGTIGLVQPDGKVELFLTLPGKSVGNSIRFTADGHMLVADFVEHNILEVDPATKAVSVYCHEDRFNQPNDLCISKKGVVYASDPNWQKQNGQIWKIGTDKKAVLLKENVGTANGICLSPDEKTLYVNESIQRKVIAYQLDSKGDITGEKTFTTFSDFGMDGMKCDNKGNLYISRYGKGTIAIFNADGRQIQEVELKGKDVSNITFGGKDGRTCFVTLQDRKCIEKFRTDIAGNR</sequence>
<dbReference type="PANTHER" id="PTHR47572">
    <property type="entry name" value="LIPOPROTEIN-RELATED"/>
    <property type="match status" value="1"/>
</dbReference>
<dbReference type="SUPFAM" id="SSF63829">
    <property type="entry name" value="Calcium-dependent phosphotriesterase"/>
    <property type="match status" value="1"/>
</dbReference>
<protein>
    <submittedName>
        <fullName evidence="2">Gluconolactonase</fullName>
    </submittedName>
</protein>
<dbReference type="InterPro" id="IPR013658">
    <property type="entry name" value="SGL"/>
</dbReference>
<gene>
    <name evidence="2" type="ORF">A4H97_14880</name>
</gene>
<dbReference type="Proteomes" id="UP000192610">
    <property type="component" value="Unassembled WGS sequence"/>
</dbReference>
<dbReference type="PANTHER" id="PTHR47572:SF5">
    <property type="entry name" value="BLR2277 PROTEIN"/>
    <property type="match status" value="1"/>
</dbReference>
<feature type="domain" description="SMP-30/Gluconolactonase/LRE-like region" evidence="1">
    <location>
        <begin position="49"/>
        <end position="282"/>
    </location>
</feature>
<organism evidence="2 3">
    <name type="scientific">Niastella yeongjuensis</name>
    <dbReference type="NCBI Taxonomy" id="354355"/>
    <lineage>
        <taxon>Bacteria</taxon>
        <taxon>Pseudomonadati</taxon>
        <taxon>Bacteroidota</taxon>
        <taxon>Chitinophagia</taxon>
        <taxon>Chitinophagales</taxon>
        <taxon>Chitinophagaceae</taxon>
        <taxon>Niastella</taxon>
    </lineage>
</organism>
<dbReference type="EMBL" id="LVXG01000067">
    <property type="protein sequence ID" value="OQP40890.1"/>
    <property type="molecule type" value="Genomic_DNA"/>
</dbReference>
<dbReference type="STRING" id="354355.SAMN05660816_04075"/>
<dbReference type="PROSITE" id="PS51257">
    <property type="entry name" value="PROKAR_LIPOPROTEIN"/>
    <property type="match status" value="1"/>
</dbReference>
<reference evidence="3" key="1">
    <citation type="submission" date="2016-04" db="EMBL/GenBank/DDBJ databases">
        <authorList>
            <person name="Chen L."/>
            <person name="Zhuang W."/>
            <person name="Wang G."/>
        </authorList>
    </citation>
    <scope>NUCLEOTIDE SEQUENCE [LARGE SCALE GENOMIC DNA]</scope>
    <source>
        <strain evidence="3">17621</strain>
    </source>
</reference>
<dbReference type="InterPro" id="IPR051262">
    <property type="entry name" value="SMP-30/CGR1_Lactonase"/>
</dbReference>
<comment type="caution">
    <text evidence="2">The sequence shown here is derived from an EMBL/GenBank/DDBJ whole genome shotgun (WGS) entry which is preliminary data.</text>
</comment>
<dbReference type="Gene3D" id="2.120.10.30">
    <property type="entry name" value="TolB, C-terminal domain"/>
    <property type="match status" value="1"/>
</dbReference>
<accession>A0A1V9E442</accession>